<dbReference type="NCBIfam" id="TIGR00229">
    <property type="entry name" value="sensory_box"/>
    <property type="match status" value="1"/>
</dbReference>
<dbReference type="EMBL" id="CP041186">
    <property type="protein sequence ID" value="QDG53937.1"/>
    <property type="molecule type" value="Genomic_DNA"/>
</dbReference>
<keyword evidence="4" id="KW-1185">Reference proteome</keyword>
<accession>A0A4Y6Q131</accession>
<name>A0A4Y6Q131_PERCE</name>
<dbReference type="CDD" id="cd00130">
    <property type="entry name" value="PAS"/>
    <property type="match status" value="1"/>
</dbReference>
<evidence type="ECO:0000256" key="1">
    <source>
        <dbReference type="SAM" id="MobiDB-lite"/>
    </source>
</evidence>
<dbReference type="Proteomes" id="UP000315995">
    <property type="component" value="Chromosome"/>
</dbReference>
<feature type="region of interest" description="Disordered" evidence="1">
    <location>
        <begin position="106"/>
        <end position="150"/>
    </location>
</feature>
<evidence type="ECO:0000259" key="2">
    <source>
        <dbReference type="PROSITE" id="PS50112"/>
    </source>
</evidence>
<dbReference type="RefSeq" id="WP_141200387.1">
    <property type="nucleotide sequence ID" value="NZ_CP041186.1"/>
</dbReference>
<dbReference type="PROSITE" id="PS50112">
    <property type="entry name" value="PAS"/>
    <property type="match status" value="1"/>
</dbReference>
<reference evidence="3 4" key="1">
    <citation type="submission" date="2019-06" db="EMBL/GenBank/DDBJ databases">
        <title>Persicimonas caeni gen. nov., sp. nov., a predatory bacterium isolated from solar saltern.</title>
        <authorList>
            <person name="Wang S."/>
        </authorList>
    </citation>
    <scope>NUCLEOTIDE SEQUENCE [LARGE SCALE GENOMIC DNA]</scope>
    <source>
        <strain evidence="3 4">YN101</strain>
    </source>
</reference>
<feature type="compositionally biased region" description="Basic and acidic residues" evidence="1">
    <location>
        <begin position="108"/>
        <end position="119"/>
    </location>
</feature>
<evidence type="ECO:0000313" key="4">
    <source>
        <dbReference type="Proteomes" id="UP000315995"/>
    </source>
</evidence>
<protein>
    <submittedName>
        <fullName evidence="3">PAS domain-containing protein</fullName>
    </submittedName>
</protein>
<feature type="domain" description="PAS" evidence="2">
    <location>
        <begin position="160"/>
        <end position="223"/>
    </location>
</feature>
<dbReference type="SMART" id="SM00091">
    <property type="entry name" value="PAS"/>
    <property type="match status" value="1"/>
</dbReference>
<proteinExistence type="predicted"/>
<dbReference type="OrthoDB" id="329226at2"/>
<dbReference type="AlphaFoldDB" id="A0A4Y6Q131"/>
<dbReference type="InterPro" id="IPR013767">
    <property type="entry name" value="PAS_fold"/>
</dbReference>
<gene>
    <name evidence="3" type="ORF">FIV42_25290</name>
</gene>
<dbReference type="Gene3D" id="3.30.450.20">
    <property type="entry name" value="PAS domain"/>
    <property type="match status" value="1"/>
</dbReference>
<organism evidence="3 4">
    <name type="scientific">Persicimonas caeni</name>
    <dbReference type="NCBI Taxonomy" id="2292766"/>
    <lineage>
        <taxon>Bacteria</taxon>
        <taxon>Deltaproteobacteria</taxon>
        <taxon>Bradymonadales</taxon>
        <taxon>Bradymonadaceae</taxon>
        <taxon>Persicimonas</taxon>
    </lineage>
</organism>
<dbReference type="SUPFAM" id="SSF55785">
    <property type="entry name" value="PYP-like sensor domain (PAS domain)"/>
    <property type="match status" value="1"/>
</dbReference>
<dbReference type="GO" id="GO:0006355">
    <property type="term" value="P:regulation of DNA-templated transcription"/>
    <property type="evidence" value="ECO:0007669"/>
    <property type="project" value="InterPro"/>
</dbReference>
<evidence type="ECO:0000313" key="3">
    <source>
        <dbReference type="EMBL" id="QDG53937.1"/>
    </source>
</evidence>
<accession>A0A5B8YDC2</accession>
<dbReference type="Pfam" id="PF00989">
    <property type="entry name" value="PAS"/>
    <property type="match status" value="1"/>
</dbReference>
<sequence length="263" mass="29503">MSVFPNRDNIEEYLDSLEQQVADLQEENELLEKENQLLRKRLQRAQASRGGGAAGSASRSRGRSDDSDSPSTLPGVKMHELRDAAAKAGIRTKDNDWRAPNLNQASAVEHHHGRRDELRSATLGRPLQPSEFDSPEPSRPSGGAPPVDLGYVNRVGADELDDLPYGLVVLDREGNVLFYNETESRYAGYKPEHVVGKNFFQDVAPCTRVKEFEGRFRQFVDGELGRVTFFDFAFHFESGTQDVTIALSQGRYKGQVNVMMMRR</sequence>
<dbReference type="InterPro" id="IPR035965">
    <property type="entry name" value="PAS-like_dom_sf"/>
</dbReference>
<dbReference type="InterPro" id="IPR000014">
    <property type="entry name" value="PAS"/>
</dbReference>
<feature type="region of interest" description="Disordered" evidence="1">
    <location>
        <begin position="41"/>
        <end position="79"/>
    </location>
</feature>